<accession>A0A0E3UPE8</accession>
<feature type="domain" description="Flagellar hook-associated protein 1 D2-like" evidence="9">
    <location>
        <begin position="334"/>
        <end position="410"/>
    </location>
</feature>
<dbReference type="PANTHER" id="PTHR30033">
    <property type="entry name" value="FLAGELLAR HOOK-ASSOCIATED PROTEIN 1"/>
    <property type="match status" value="1"/>
</dbReference>
<protein>
    <recommendedName>
        <fullName evidence="4">Flagellar hook-associated protein 1</fullName>
    </recommendedName>
</protein>
<dbReference type="PATRIC" id="fig|314722.6.peg.3396"/>
<dbReference type="GO" id="GO:0009424">
    <property type="term" value="C:bacterial-type flagellum hook"/>
    <property type="evidence" value="ECO:0007669"/>
    <property type="project" value="InterPro"/>
</dbReference>
<evidence type="ECO:0000313" key="11">
    <source>
        <dbReference type="EMBL" id="AKC87996.1"/>
    </source>
</evidence>
<keyword evidence="5" id="KW-0964">Secreted</keyword>
<gene>
    <name evidence="11" type="primary">flgK</name>
    <name evidence="11" type="ORF">WQ53_15695</name>
</gene>
<comment type="similarity">
    <text evidence="3">Belongs to the flagella basal body rod proteins family.</text>
</comment>
<dbReference type="Pfam" id="PF21158">
    <property type="entry name" value="flgK_1st_1"/>
    <property type="match status" value="1"/>
</dbReference>
<sequence>MSVLSTGTGALIAFQRALATVSHNVANLNTPGYSRQRADFAARTPTDYGYGYVGNGTRLAQVGRVADQMAISRLLDSGGELARLQQLSSLAGRVDSLFSDKATNLAGLWSNFFDSVSALSSNASSSAERENLLAQASAMANRFRVLDGQLGALGQEVNNGLITGAAEINRLSAEVARLNGMIGSDATRAAPDLLDRRDQLISELVAYTGGTAVSQDGGPLNVFTAGGQALVVGTIATQVATVADPYRPERLQLALLTPGQPITLDGRSMGGRIGGLLEFRASVLDPSMAELGRIASGLVDTFNAAHRAGMDLYGQMGGDFFALPAPAVNPHQGNGSGATLQASFHDLGQVDGQNLLLRFEGGGWVAQRVDTGASVPVAGSGAPGDPLRVNGIAIVVAGTPASGDRFLLQPTAGVAGGISVAITDPSRIAAATPVKARADIGNLGTGIPGKVTVTDASDAALLVPARIEFLDAGQYTVDGAGPFAYTPGQSISANGWSLVLDGMPAAGDFFEVVPTGPGSSDNGNATRLANLDDARVLSGGTVTLNGAIGGLTTAIGSAARQAGYSAEAQQVLHDQAQSARDAISGVNLDEEAANMLRLQQAYQAAAQIIATADTMFQSILNAARR</sequence>
<dbReference type="SUPFAM" id="SSF64518">
    <property type="entry name" value="Phase 1 flagellin"/>
    <property type="match status" value="2"/>
</dbReference>
<dbReference type="InterPro" id="IPR049119">
    <property type="entry name" value="FlgK_D2-like"/>
</dbReference>
<evidence type="ECO:0000256" key="1">
    <source>
        <dbReference type="ARBA" id="ARBA00004365"/>
    </source>
</evidence>
<dbReference type="GO" id="GO:0005576">
    <property type="term" value="C:extracellular region"/>
    <property type="evidence" value="ECO:0007669"/>
    <property type="project" value="UniProtKB-SubCell"/>
</dbReference>
<evidence type="ECO:0000259" key="10">
    <source>
        <dbReference type="Pfam" id="PF22638"/>
    </source>
</evidence>
<name>A0A0E3UPE8_9GAMM</name>
<dbReference type="InterPro" id="IPR002371">
    <property type="entry name" value="FlgK"/>
</dbReference>
<keyword evidence="12" id="KW-1185">Reference proteome</keyword>
<dbReference type="Pfam" id="PF22638">
    <property type="entry name" value="FlgK_D1"/>
    <property type="match status" value="1"/>
</dbReference>
<dbReference type="Gene3D" id="1.20.1330.10">
    <property type="entry name" value="f41 fragment of flagellin, N-terminal domain"/>
    <property type="match status" value="1"/>
</dbReference>
<dbReference type="InterPro" id="IPR010930">
    <property type="entry name" value="Flg_bb/hook_C_dom"/>
</dbReference>
<keyword evidence="11" id="KW-0966">Cell projection</keyword>
<feature type="domain" description="Flagellar basal-body/hook protein C-terminal" evidence="8">
    <location>
        <begin position="583"/>
        <end position="621"/>
    </location>
</feature>
<dbReference type="InterPro" id="IPR001444">
    <property type="entry name" value="Flag_bb_rod_N"/>
</dbReference>
<keyword evidence="11" id="KW-0969">Cilium</keyword>
<evidence type="ECO:0000313" key="12">
    <source>
        <dbReference type="Proteomes" id="UP000033067"/>
    </source>
</evidence>
<dbReference type="OrthoDB" id="9802553at2"/>
<dbReference type="PRINTS" id="PR01005">
    <property type="entry name" value="FLGHOOKAP1"/>
</dbReference>
<dbReference type="KEGG" id="psuw:WQ53_15695"/>
<evidence type="ECO:0000256" key="5">
    <source>
        <dbReference type="ARBA" id="ARBA00022525"/>
    </source>
</evidence>
<keyword evidence="11" id="KW-0282">Flagellum</keyword>
<evidence type="ECO:0000256" key="2">
    <source>
        <dbReference type="ARBA" id="ARBA00004613"/>
    </source>
</evidence>
<evidence type="ECO:0000259" key="8">
    <source>
        <dbReference type="Pfam" id="PF06429"/>
    </source>
</evidence>
<proteinExistence type="inferred from homology"/>
<dbReference type="Pfam" id="PF00460">
    <property type="entry name" value="Flg_bb_rod"/>
    <property type="match status" value="1"/>
</dbReference>
<keyword evidence="6" id="KW-0975">Bacterial flagellum</keyword>
<comment type="subcellular location">
    <subcellularLocation>
        <location evidence="1">Bacterial flagellum</location>
    </subcellularLocation>
    <subcellularLocation>
        <location evidence="2">Secreted</location>
    </subcellularLocation>
</comment>
<dbReference type="PANTHER" id="PTHR30033:SF1">
    <property type="entry name" value="FLAGELLAR HOOK-ASSOCIATED PROTEIN 1"/>
    <property type="match status" value="1"/>
</dbReference>
<dbReference type="GO" id="GO:0044780">
    <property type="term" value="P:bacterial-type flagellum assembly"/>
    <property type="evidence" value="ECO:0007669"/>
    <property type="project" value="InterPro"/>
</dbReference>
<dbReference type="NCBIfam" id="TIGR02492">
    <property type="entry name" value="flgK_ends"/>
    <property type="match status" value="1"/>
</dbReference>
<evidence type="ECO:0000256" key="3">
    <source>
        <dbReference type="ARBA" id="ARBA00009677"/>
    </source>
</evidence>
<evidence type="ECO:0000256" key="4">
    <source>
        <dbReference type="ARBA" id="ARBA00016244"/>
    </source>
</evidence>
<dbReference type="RefSeq" id="WP_052633619.1">
    <property type="nucleotide sequence ID" value="NZ_CP011144.1"/>
</dbReference>
<feature type="domain" description="Flagellar basal body rod protein N-terminal" evidence="7">
    <location>
        <begin position="4"/>
        <end position="33"/>
    </location>
</feature>
<organism evidence="11 12">
    <name type="scientific">Pseudoxanthomonas suwonensis</name>
    <dbReference type="NCBI Taxonomy" id="314722"/>
    <lineage>
        <taxon>Bacteria</taxon>
        <taxon>Pseudomonadati</taxon>
        <taxon>Pseudomonadota</taxon>
        <taxon>Gammaproteobacteria</taxon>
        <taxon>Lysobacterales</taxon>
        <taxon>Lysobacteraceae</taxon>
        <taxon>Pseudoxanthomonas</taxon>
    </lineage>
</organism>
<dbReference type="Pfam" id="PF06429">
    <property type="entry name" value="Flg_bbr_C"/>
    <property type="match status" value="1"/>
</dbReference>
<evidence type="ECO:0000256" key="6">
    <source>
        <dbReference type="ARBA" id="ARBA00023143"/>
    </source>
</evidence>
<dbReference type="AlphaFoldDB" id="A0A0E3UPE8"/>
<dbReference type="Proteomes" id="UP000033067">
    <property type="component" value="Chromosome"/>
</dbReference>
<evidence type="ECO:0000259" key="7">
    <source>
        <dbReference type="Pfam" id="PF00460"/>
    </source>
</evidence>
<reference evidence="11 12" key="1">
    <citation type="journal article" date="2015" name="Genome Announc.">
        <title>Complete Genome Sequence of Pseudoxanthomonas suwonensis Strain J1, a Cellulose-Degrading Bacterium Isolated from Leaf- and Wood-Enriched Soil.</title>
        <authorList>
            <person name="Hou L."/>
            <person name="Jiang J."/>
            <person name="Xu Z."/>
            <person name="Zhou Y."/>
            <person name="Leung F.C."/>
        </authorList>
    </citation>
    <scope>NUCLEOTIDE SEQUENCE [LARGE SCALE GENOMIC DNA]</scope>
    <source>
        <strain evidence="11 12">J1</strain>
    </source>
</reference>
<dbReference type="EMBL" id="CP011144">
    <property type="protein sequence ID" value="AKC87996.1"/>
    <property type="molecule type" value="Genomic_DNA"/>
</dbReference>
<dbReference type="InterPro" id="IPR053927">
    <property type="entry name" value="FlgK_helical"/>
</dbReference>
<evidence type="ECO:0000259" key="9">
    <source>
        <dbReference type="Pfam" id="PF21158"/>
    </source>
</evidence>
<dbReference type="GO" id="GO:0005198">
    <property type="term" value="F:structural molecule activity"/>
    <property type="evidence" value="ECO:0007669"/>
    <property type="project" value="InterPro"/>
</dbReference>
<feature type="domain" description="Flagellar hook-associated protein FlgK helical" evidence="10">
    <location>
        <begin position="92"/>
        <end position="321"/>
    </location>
</feature>